<dbReference type="InterPro" id="IPR008929">
    <property type="entry name" value="Chondroitin_lyas"/>
</dbReference>
<dbReference type="Gene3D" id="1.50.10.100">
    <property type="entry name" value="Chondroitin AC/alginate lyase"/>
    <property type="match status" value="1"/>
</dbReference>
<dbReference type="InterPro" id="IPR008397">
    <property type="entry name" value="Alginate_lyase_dom"/>
</dbReference>
<dbReference type="OrthoDB" id="7210452at2"/>
<dbReference type="AlphaFoldDB" id="A0A4V2MIS8"/>
<feature type="chain" id="PRO_5020748631" evidence="3">
    <location>
        <begin position="20"/>
        <end position="386"/>
    </location>
</feature>
<dbReference type="GO" id="GO:0042597">
    <property type="term" value="C:periplasmic space"/>
    <property type="evidence" value="ECO:0007669"/>
    <property type="project" value="InterPro"/>
</dbReference>
<gene>
    <name evidence="5" type="ORF">EZ428_07855</name>
</gene>
<comment type="caution">
    <text evidence="5">The sequence shown here is derived from an EMBL/GenBank/DDBJ whole genome shotgun (WGS) entry which is preliminary data.</text>
</comment>
<name>A0A4V2MIS8_9SPHI</name>
<dbReference type="RefSeq" id="WP_131552605.1">
    <property type="nucleotide sequence ID" value="NZ_SJSK01000002.1"/>
</dbReference>
<dbReference type="EMBL" id="SJSK01000002">
    <property type="protein sequence ID" value="TCC91666.1"/>
    <property type="molecule type" value="Genomic_DNA"/>
</dbReference>
<evidence type="ECO:0000259" key="4">
    <source>
        <dbReference type="Pfam" id="PF05426"/>
    </source>
</evidence>
<feature type="signal peptide" evidence="3">
    <location>
        <begin position="1"/>
        <end position="19"/>
    </location>
</feature>
<dbReference type="Pfam" id="PF05426">
    <property type="entry name" value="Alginate_lyase"/>
    <property type="match status" value="1"/>
</dbReference>
<keyword evidence="1 3" id="KW-0732">Signal</keyword>
<dbReference type="Proteomes" id="UP000292884">
    <property type="component" value="Unassembled WGS sequence"/>
</dbReference>
<evidence type="ECO:0000313" key="5">
    <source>
        <dbReference type="EMBL" id="TCC91666.1"/>
    </source>
</evidence>
<proteinExistence type="predicted"/>
<reference evidence="5 6" key="1">
    <citation type="submission" date="2019-02" db="EMBL/GenBank/DDBJ databases">
        <title>Pedobacter sp. RP-1-13 sp. nov., isolated from Arctic soil.</title>
        <authorList>
            <person name="Dahal R.H."/>
        </authorList>
    </citation>
    <scope>NUCLEOTIDE SEQUENCE [LARGE SCALE GENOMIC DNA]</scope>
    <source>
        <strain evidence="5 6">RP-1-13</strain>
    </source>
</reference>
<evidence type="ECO:0000256" key="3">
    <source>
        <dbReference type="SAM" id="SignalP"/>
    </source>
</evidence>
<keyword evidence="2 5" id="KW-0456">Lyase</keyword>
<dbReference type="PROSITE" id="PS51257">
    <property type="entry name" value="PROKAR_LIPOPROTEIN"/>
    <property type="match status" value="1"/>
</dbReference>
<keyword evidence="6" id="KW-1185">Reference proteome</keyword>
<evidence type="ECO:0000256" key="1">
    <source>
        <dbReference type="ARBA" id="ARBA00022729"/>
    </source>
</evidence>
<evidence type="ECO:0000313" key="6">
    <source>
        <dbReference type="Proteomes" id="UP000292884"/>
    </source>
</evidence>
<accession>A0A4V2MIS8</accession>
<protein>
    <submittedName>
        <fullName evidence="5">Alginate lyase</fullName>
    </submittedName>
</protein>
<dbReference type="SUPFAM" id="SSF48230">
    <property type="entry name" value="Chondroitin AC/alginate lyase"/>
    <property type="match status" value="1"/>
</dbReference>
<evidence type="ECO:0000256" key="2">
    <source>
        <dbReference type="ARBA" id="ARBA00023239"/>
    </source>
</evidence>
<feature type="domain" description="Alginate lyase" evidence="4">
    <location>
        <begin position="50"/>
        <end position="326"/>
    </location>
</feature>
<organism evidence="5 6">
    <name type="scientific">Pedobacter frigiditerrae</name>
    <dbReference type="NCBI Taxonomy" id="2530452"/>
    <lineage>
        <taxon>Bacteria</taxon>
        <taxon>Pseudomonadati</taxon>
        <taxon>Bacteroidota</taxon>
        <taxon>Sphingobacteriia</taxon>
        <taxon>Sphingobacteriales</taxon>
        <taxon>Sphingobacteriaceae</taxon>
        <taxon>Pedobacter</taxon>
    </lineage>
</organism>
<dbReference type="GO" id="GO:0016829">
    <property type="term" value="F:lyase activity"/>
    <property type="evidence" value="ECO:0007669"/>
    <property type="project" value="UniProtKB-KW"/>
</dbReference>
<sequence length="386" mass="43914">MKRLGLFYLLTFISFSCFAQVTIKLQAQNVLRKQILGEAEWAMTQSPITVTAESSSLSTGGKHDFFSQADYFWPNPANPSGPYINRDGETNPANFIAHRKAMIRFSAIIGSLASAYQLTGDEKYVKQAVIHLKAWFVNPETLMNPNLSFSQAVIGSSTGRSWGIIDTIHLVEVAQGIIVMEKAKSLNKSDLSKIKKWFADYILWLNTSKNGVAEKTAKNNHSACWVMQVASFAKLVKDETMLDSLRWMYKNVQLPNQMATDGSFPLELARTKPYGYSIFNLDAFTMICQILSTPKDNLWKFETADGKAIKKGISYLYPFVADKSKWSLKPDVMFWDNWPVAQPLLIFGANQFNNYDWFTTWKKLDLKPTNEEVIRNLPVRHPLIWM</sequence>